<sequence length="461" mass="51955">MSTIVFIVYPAPSHHNATLKLARRLQANGHHVVYVVHEAFREWIEAQQFACYVLRKKVLPSPFKKHLHRQDHQRAFIADFKEGTFFDDMVDELKPDLILLDFPFLPYAVFLQRFGVAIISLQTMVCLQKDRLIPPVNQTTVPKSTWWSYLRIEASWLAYFLTRWLTDRQQEYRYGESETSLLRKAVAQSAHFTTADIDTNVYLHYGLTTYPQLQFSPREFDFPRANQHNLHYLGSVVDLSRQEPVAARYSNNVVALLADLEAKKRANPAHQVVFCSLGANNHLHYAGCPAFFAKLITVFEAMPHTDLVLAVGVKTPLDQFRVRTANIHLFAAVPQLEVLPLASLMITHGGMNSLTECIYFGVPVVVYPLSTDLDQKGNAARAVYHGLGVQGNIRRDGTAQIASRTAQVLGNPAFRERIAHMGQAVRDSTDFETGVQFIESRLPANTNTLLAADAIPQSGTP</sequence>
<dbReference type="AlphaFoldDB" id="A0A939GAC2"/>
<dbReference type="Pfam" id="PF00201">
    <property type="entry name" value="UDPGT"/>
    <property type="match status" value="1"/>
</dbReference>
<dbReference type="EMBL" id="JAFMYU010000021">
    <property type="protein sequence ID" value="MBO0933584.1"/>
    <property type="molecule type" value="Genomic_DNA"/>
</dbReference>
<dbReference type="SUPFAM" id="SSF53756">
    <property type="entry name" value="UDP-Glycosyltransferase/glycogen phosphorylase"/>
    <property type="match status" value="1"/>
</dbReference>
<evidence type="ECO:0000256" key="1">
    <source>
        <dbReference type="ARBA" id="ARBA00022676"/>
    </source>
</evidence>
<dbReference type="Proteomes" id="UP000664795">
    <property type="component" value="Unassembled WGS sequence"/>
</dbReference>
<evidence type="ECO:0000256" key="2">
    <source>
        <dbReference type="ARBA" id="ARBA00022679"/>
    </source>
</evidence>
<dbReference type="InterPro" id="IPR002213">
    <property type="entry name" value="UDP_glucos_trans"/>
</dbReference>
<proteinExistence type="predicted"/>
<keyword evidence="1" id="KW-0328">Glycosyltransferase</keyword>
<keyword evidence="2" id="KW-0808">Transferase</keyword>
<organism evidence="3 4">
    <name type="scientific">Fibrella aquatilis</name>
    <dbReference type="NCBI Taxonomy" id="2817059"/>
    <lineage>
        <taxon>Bacteria</taxon>
        <taxon>Pseudomonadati</taxon>
        <taxon>Bacteroidota</taxon>
        <taxon>Cytophagia</taxon>
        <taxon>Cytophagales</taxon>
        <taxon>Spirosomataceae</taxon>
        <taxon>Fibrella</taxon>
    </lineage>
</organism>
<dbReference type="Gene3D" id="3.40.50.2000">
    <property type="entry name" value="Glycogen Phosphorylase B"/>
    <property type="match status" value="2"/>
</dbReference>
<accession>A0A939GAC2</accession>
<name>A0A939GAC2_9BACT</name>
<gene>
    <name evidence="3" type="ORF">J2I48_21420</name>
</gene>
<reference evidence="3 4" key="1">
    <citation type="submission" date="2021-03" db="EMBL/GenBank/DDBJ databases">
        <title>Fibrella sp. HMF5036 genome sequencing and assembly.</title>
        <authorList>
            <person name="Kang H."/>
            <person name="Kim H."/>
            <person name="Bae S."/>
            <person name="Joh K."/>
        </authorList>
    </citation>
    <scope>NUCLEOTIDE SEQUENCE [LARGE SCALE GENOMIC DNA]</scope>
    <source>
        <strain evidence="3 4">HMF5036</strain>
    </source>
</reference>
<comment type="caution">
    <text evidence="3">The sequence shown here is derived from an EMBL/GenBank/DDBJ whole genome shotgun (WGS) entry which is preliminary data.</text>
</comment>
<dbReference type="CDD" id="cd03784">
    <property type="entry name" value="GT1_Gtf-like"/>
    <property type="match status" value="1"/>
</dbReference>
<dbReference type="RefSeq" id="WP_207337550.1">
    <property type="nucleotide sequence ID" value="NZ_JAFMYU010000021.1"/>
</dbReference>
<evidence type="ECO:0000313" key="3">
    <source>
        <dbReference type="EMBL" id="MBO0933584.1"/>
    </source>
</evidence>
<dbReference type="PANTHER" id="PTHR48043">
    <property type="entry name" value="EG:EG0003.4 PROTEIN-RELATED"/>
    <property type="match status" value="1"/>
</dbReference>
<dbReference type="PANTHER" id="PTHR48043:SF145">
    <property type="entry name" value="FI06409P-RELATED"/>
    <property type="match status" value="1"/>
</dbReference>
<evidence type="ECO:0000313" key="4">
    <source>
        <dbReference type="Proteomes" id="UP000664795"/>
    </source>
</evidence>
<dbReference type="GO" id="GO:0008194">
    <property type="term" value="F:UDP-glycosyltransferase activity"/>
    <property type="evidence" value="ECO:0007669"/>
    <property type="project" value="InterPro"/>
</dbReference>
<keyword evidence="4" id="KW-1185">Reference proteome</keyword>
<protein>
    <submittedName>
        <fullName evidence="3">Glycosyltransferase family 1 protein</fullName>
    </submittedName>
</protein>
<dbReference type="InterPro" id="IPR050271">
    <property type="entry name" value="UDP-glycosyltransferase"/>
</dbReference>